<dbReference type="SUPFAM" id="SSF50729">
    <property type="entry name" value="PH domain-like"/>
    <property type="match status" value="1"/>
</dbReference>
<dbReference type="STRING" id="1348612.A0A397IBP8"/>
<keyword evidence="2" id="KW-0539">Nucleus</keyword>
<dbReference type="PROSITE" id="PS50196">
    <property type="entry name" value="RANBD1"/>
    <property type="match status" value="1"/>
</dbReference>
<dbReference type="EMBL" id="PQFF01000215">
    <property type="protein sequence ID" value="RHZ73289.1"/>
    <property type="molecule type" value="Genomic_DNA"/>
</dbReference>
<comment type="subcellular location">
    <subcellularLocation>
        <location evidence="1">Nucleus</location>
    </subcellularLocation>
</comment>
<proteinExistence type="predicted"/>
<evidence type="ECO:0000256" key="2">
    <source>
        <dbReference type="ARBA" id="ARBA00023242"/>
    </source>
</evidence>
<evidence type="ECO:0000259" key="4">
    <source>
        <dbReference type="PROSITE" id="PS50196"/>
    </source>
</evidence>
<dbReference type="Pfam" id="PF00638">
    <property type="entry name" value="Ran_BP1"/>
    <property type="match status" value="1"/>
</dbReference>
<feature type="compositionally biased region" description="Polar residues" evidence="3">
    <location>
        <begin position="21"/>
        <end position="31"/>
    </location>
</feature>
<evidence type="ECO:0000313" key="6">
    <source>
        <dbReference type="Proteomes" id="UP000266861"/>
    </source>
</evidence>
<organism evidence="5 6">
    <name type="scientific">Diversispora epigaea</name>
    <dbReference type="NCBI Taxonomy" id="1348612"/>
    <lineage>
        <taxon>Eukaryota</taxon>
        <taxon>Fungi</taxon>
        <taxon>Fungi incertae sedis</taxon>
        <taxon>Mucoromycota</taxon>
        <taxon>Glomeromycotina</taxon>
        <taxon>Glomeromycetes</taxon>
        <taxon>Diversisporales</taxon>
        <taxon>Diversisporaceae</taxon>
        <taxon>Diversispora</taxon>
    </lineage>
</organism>
<dbReference type="AlphaFoldDB" id="A0A397IBP8"/>
<protein>
    <recommendedName>
        <fullName evidence="4">RanBD1 domain-containing protein</fullName>
    </recommendedName>
</protein>
<dbReference type="SMART" id="SM00160">
    <property type="entry name" value="RanBD"/>
    <property type="match status" value="1"/>
</dbReference>
<dbReference type="InterPro" id="IPR011993">
    <property type="entry name" value="PH-like_dom_sf"/>
</dbReference>
<comment type="caution">
    <text evidence="5">The sequence shown here is derived from an EMBL/GenBank/DDBJ whole genome shotgun (WGS) entry which is preliminary data.</text>
</comment>
<dbReference type="GO" id="GO:0005634">
    <property type="term" value="C:nucleus"/>
    <property type="evidence" value="ECO:0007669"/>
    <property type="project" value="UniProtKB-SubCell"/>
</dbReference>
<dbReference type="InterPro" id="IPR045255">
    <property type="entry name" value="RanBP1-like"/>
</dbReference>
<dbReference type="PANTHER" id="PTHR23138">
    <property type="entry name" value="RAN BINDING PROTEIN"/>
    <property type="match status" value="1"/>
</dbReference>
<gene>
    <name evidence="5" type="ORF">Glove_232g114</name>
</gene>
<sequence length="200" mass="22713">MESFTSTLSSSIISIFDEQPSRNNGEGNGNSKNDESNVEEVVPFGKRTQTLLQELEGNNNNDDGDDGNNNNTFFMLIYLVITGEENEITQHSVRAKLYYMIEQTWKERGFGILKLNYSRNEEKSPRLVMRADSVLKVILNVALFHGMHVERSQEKFIRLFAFEGKGDSLVHLAIKLSNCNEAEDLYEAIKKAMLPAQDRA</sequence>
<evidence type="ECO:0000256" key="3">
    <source>
        <dbReference type="SAM" id="MobiDB-lite"/>
    </source>
</evidence>
<feature type="region of interest" description="Disordered" evidence="3">
    <location>
        <begin position="15"/>
        <end position="38"/>
    </location>
</feature>
<accession>A0A397IBP8</accession>
<dbReference type="InterPro" id="IPR000156">
    <property type="entry name" value="Ran_bind_dom"/>
</dbReference>
<keyword evidence="6" id="KW-1185">Reference proteome</keyword>
<name>A0A397IBP8_9GLOM</name>
<dbReference type="PANTHER" id="PTHR23138:SF142">
    <property type="entry name" value="RAN-BINDING PROTEIN 3B-RELATED"/>
    <property type="match status" value="1"/>
</dbReference>
<evidence type="ECO:0000256" key="1">
    <source>
        <dbReference type="ARBA" id="ARBA00004123"/>
    </source>
</evidence>
<evidence type="ECO:0000313" key="5">
    <source>
        <dbReference type="EMBL" id="RHZ73289.1"/>
    </source>
</evidence>
<dbReference type="OrthoDB" id="185618at2759"/>
<dbReference type="Gene3D" id="2.30.29.30">
    <property type="entry name" value="Pleckstrin-homology domain (PH domain)/Phosphotyrosine-binding domain (PTB)"/>
    <property type="match status" value="1"/>
</dbReference>
<dbReference type="Proteomes" id="UP000266861">
    <property type="component" value="Unassembled WGS sequence"/>
</dbReference>
<feature type="domain" description="RanBD1" evidence="4">
    <location>
        <begin position="37"/>
        <end position="150"/>
    </location>
</feature>
<reference evidence="5 6" key="1">
    <citation type="submission" date="2018-08" db="EMBL/GenBank/DDBJ databases">
        <title>Genome and evolution of the arbuscular mycorrhizal fungus Diversispora epigaea (formerly Glomus versiforme) and its bacterial endosymbionts.</title>
        <authorList>
            <person name="Sun X."/>
            <person name="Fei Z."/>
            <person name="Harrison M."/>
        </authorList>
    </citation>
    <scope>NUCLEOTIDE SEQUENCE [LARGE SCALE GENOMIC DNA]</scope>
    <source>
        <strain evidence="5 6">IT104</strain>
    </source>
</reference>